<comment type="caution">
    <text evidence="1">The sequence shown here is derived from an EMBL/GenBank/DDBJ whole genome shotgun (WGS) entry which is preliminary data.</text>
</comment>
<accession>A0AAE0QME1</accession>
<organism evidence="1 2">
    <name type="scientific">Hemibagrus guttatus</name>
    <dbReference type="NCBI Taxonomy" id="175788"/>
    <lineage>
        <taxon>Eukaryota</taxon>
        <taxon>Metazoa</taxon>
        <taxon>Chordata</taxon>
        <taxon>Craniata</taxon>
        <taxon>Vertebrata</taxon>
        <taxon>Euteleostomi</taxon>
        <taxon>Actinopterygii</taxon>
        <taxon>Neopterygii</taxon>
        <taxon>Teleostei</taxon>
        <taxon>Ostariophysi</taxon>
        <taxon>Siluriformes</taxon>
        <taxon>Bagridae</taxon>
        <taxon>Hemibagrus</taxon>
    </lineage>
</organism>
<dbReference type="EMBL" id="JAUCMX010000014">
    <property type="protein sequence ID" value="KAK3524648.1"/>
    <property type="molecule type" value="Genomic_DNA"/>
</dbReference>
<dbReference type="AlphaFoldDB" id="A0AAE0QME1"/>
<evidence type="ECO:0000313" key="1">
    <source>
        <dbReference type="EMBL" id="KAK3524648.1"/>
    </source>
</evidence>
<name>A0AAE0QME1_9TELE</name>
<gene>
    <name evidence="1" type="ORF">QTP70_033869</name>
</gene>
<proteinExistence type="predicted"/>
<reference evidence="1" key="1">
    <citation type="submission" date="2023-06" db="EMBL/GenBank/DDBJ databases">
        <title>Male Hemibagrus guttatus genome.</title>
        <authorList>
            <person name="Bian C."/>
        </authorList>
    </citation>
    <scope>NUCLEOTIDE SEQUENCE</scope>
    <source>
        <strain evidence="1">Male_cb2023</strain>
        <tissue evidence="1">Muscle</tissue>
    </source>
</reference>
<sequence>MCVPVTGLDKGHFHFRQLAGRINKLQLAWRAAMASAPEALGRKRRTDIWKHFCYNSSEKKTLCTVTENGEKPCGYKIGGKNATNFKRCLKACHPAIYAASVTENFRRLAFVHAAHQRLDNEF</sequence>
<evidence type="ECO:0000313" key="2">
    <source>
        <dbReference type="Proteomes" id="UP001274896"/>
    </source>
</evidence>
<protein>
    <submittedName>
        <fullName evidence="1">Uncharacterized protein</fullName>
    </submittedName>
</protein>
<keyword evidence="2" id="KW-1185">Reference proteome</keyword>
<dbReference type="Proteomes" id="UP001274896">
    <property type="component" value="Unassembled WGS sequence"/>
</dbReference>